<proteinExistence type="predicted"/>
<sequence>MLRVCTGPLPVRVLKNTQRFPFNCQCVVLLANLYFCFSSLLYFSFGLVPFSPRLHLFLSIPLSCYSEFVQHTLSLFPPTQRATIDPDNEVSKMSPGQFGEIESS</sequence>
<protein>
    <submittedName>
        <fullName evidence="3">Uncharacterized protein</fullName>
    </submittedName>
</protein>
<evidence type="ECO:0000256" key="1">
    <source>
        <dbReference type="SAM" id="MobiDB-lite"/>
    </source>
</evidence>
<dbReference type="EMBL" id="KB644415">
    <property type="protein sequence ID" value="EPS33671.1"/>
    <property type="molecule type" value="Genomic_DNA"/>
</dbReference>
<keyword evidence="4" id="KW-1185">Reference proteome</keyword>
<gene>
    <name evidence="3" type="ORF">PDE_08633</name>
</gene>
<keyword evidence="2" id="KW-0472">Membrane</keyword>
<keyword evidence="2" id="KW-0812">Transmembrane</keyword>
<dbReference type="Proteomes" id="UP000019376">
    <property type="component" value="Unassembled WGS sequence"/>
</dbReference>
<feature type="region of interest" description="Disordered" evidence="1">
    <location>
        <begin position="84"/>
        <end position="104"/>
    </location>
</feature>
<name>S7ZXY3_PENO1</name>
<evidence type="ECO:0000313" key="3">
    <source>
        <dbReference type="EMBL" id="EPS33671.1"/>
    </source>
</evidence>
<accession>S7ZXY3</accession>
<evidence type="ECO:0000313" key="4">
    <source>
        <dbReference type="Proteomes" id="UP000019376"/>
    </source>
</evidence>
<reference evidence="3 4" key="1">
    <citation type="journal article" date="2013" name="PLoS ONE">
        <title>Genomic and secretomic analyses reveal unique features of the lignocellulolytic enzyme system of Penicillium decumbens.</title>
        <authorList>
            <person name="Liu G."/>
            <person name="Zhang L."/>
            <person name="Wei X."/>
            <person name="Zou G."/>
            <person name="Qin Y."/>
            <person name="Ma L."/>
            <person name="Li J."/>
            <person name="Zheng H."/>
            <person name="Wang S."/>
            <person name="Wang C."/>
            <person name="Xun L."/>
            <person name="Zhao G.-P."/>
            <person name="Zhou Z."/>
            <person name="Qu Y."/>
        </authorList>
    </citation>
    <scope>NUCLEOTIDE SEQUENCE [LARGE SCALE GENOMIC DNA]</scope>
    <source>
        <strain evidence="4">114-2 / CGMCC 5302</strain>
    </source>
</reference>
<evidence type="ECO:0000256" key="2">
    <source>
        <dbReference type="SAM" id="Phobius"/>
    </source>
</evidence>
<dbReference type="HOGENOM" id="CLU_2250994_0_0_1"/>
<keyword evidence="2" id="KW-1133">Transmembrane helix</keyword>
<organism evidence="3 4">
    <name type="scientific">Penicillium oxalicum (strain 114-2 / CGMCC 5302)</name>
    <name type="common">Penicillium decumbens</name>
    <dbReference type="NCBI Taxonomy" id="933388"/>
    <lineage>
        <taxon>Eukaryota</taxon>
        <taxon>Fungi</taxon>
        <taxon>Dikarya</taxon>
        <taxon>Ascomycota</taxon>
        <taxon>Pezizomycotina</taxon>
        <taxon>Eurotiomycetes</taxon>
        <taxon>Eurotiomycetidae</taxon>
        <taxon>Eurotiales</taxon>
        <taxon>Aspergillaceae</taxon>
        <taxon>Penicillium</taxon>
    </lineage>
</organism>
<feature type="transmembrane region" description="Helical" evidence="2">
    <location>
        <begin position="20"/>
        <end position="43"/>
    </location>
</feature>
<dbReference type="AlphaFoldDB" id="S7ZXY3"/>